<accession>A0A1B0BKG9</accession>
<dbReference type="VEuPathDB" id="VectorBase:GPPI033073"/>
<keyword evidence="1" id="KW-0812">Transmembrane</keyword>
<evidence type="ECO:0000256" key="1">
    <source>
        <dbReference type="SAM" id="Phobius"/>
    </source>
</evidence>
<dbReference type="Proteomes" id="UP000092460">
    <property type="component" value="Unassembled WGS sequence"/>
</dbReference>
<proteinExistence type="predicted"/>
<name>A0A1B0BKG9_9MUSC</name>
<evidence type="ECO:0000313" key="2">
    <source>
        <dbReference type="EnsemblMetazoa" id="GPPI033073-PA"/>
    </source>
</evidence>
<feature type="transmembrane region" description="Helical" evidence="1">
    <location>
        <begin position="94"/>
        <end position="115"/>
    </location>
</feature>
<protein>
    <submittedName>
        <fullName evidence="2">Uncharacterized protein</fullName>
    </submittedName>
</protein>
<dbReference type="AlphaFoldDB" id="A0A1B0BKG9"/>
<organism evidence="2 3">
    <name type="scientific">Glossina palpalis gambiensis</name>
    <dbReference type="NCBI Taxonomy" id="67801"/>
    <lineage>
        <taxon>Eukaryota</taxon>
        <taxon>Metazoa</taxon>
        <taxon>Ecdysozoa</taxon>
        <taxon>Arthropoda</taxon>
        <taxon>Hexapoda</taxon>
        <taxon>Insecta</taxon>
        <taxon>Pterygota</taxon>
        <taxon>Neoptera</taxon>
        <taxon>Endopterygota</taxon>
        <taxon>Diptera</taxon>
        <taxon>Brachycera</taxon>
        <taxon>Muscomorpha</taxon>
        <taxon>Hippoboscoidea</taxon>
        <taxon>Glossinidae</taxon>
        <taxon>Glossina</taxon>
    </lineage>
</organism>
<reference evidence="3" key="1">
    <citation type="submission" date="2015-01" db="EMBL/GenBank/DDBJ databases">
        <authorList>
            <person name="Aksoy S."/>
            <person name="Warren W."/>
            <person name="Wilson R.K."/>
        </authorList>
    </citation>
    <scope>NUCLEOTIDE SEQUENCE [LARGE SCALE GENOMIC DNA]</scope>
    <source>
        <strain evidence="3">IAEA</strain>
    </source>
</reference>
<keyword evidence="3" id="KW-1185">Reference proteome</keyword>
<keyword evidence="1" id="KW-1133">Transmembrane helix</keyword>
<dbReference type="EMBL" id="JXJN01015937">
    <property type="status" value="NOT_ANNOTATED_CDS"/>
    <property type="molecule type" value="Genomic_DNA"/>
</dbReference>
<reference evidence="2" key="2">
    <citation type="submission" date="2020-05" db="UniProtKB">
        <authorList>
            <consortium name="EnsemblMetazoa"/>
        </authorList>
    </citation>
    <scope>IDENTIFICATION</scope>
    <source>
        <strain evidence="2">IAEA</strain>
    </source>
</reference>
<sequence length="250" mass="26598">MARLLSKSPEISNSPITATKDARNLGKSLQTVVLAVIQLFQLTPVDNAQPDLGNLRNLRPPEPNGVSSTSVISFSLGLVSSLSSSSMRSSSTCAAVVVVVNFLVGFLVPGLRVVVVVRLTTGFFVVETGFLEDVGFLTGALVDRRVTDFLVVTLGGCVFSVRGTSSVVLDSRFNVLLDAGGFAVVDLAGFSVVVEIYITVGFREVDSEYLEYSWTFVVDEETNTALGSSASAVDNGDTTTVMFIFMQVNC</sequence>
<evidence type="ECO:0000313" key="3">
    <source>
        <dbReference type="Proteomes" id="UP000092460"/>
    </source>
</evidence>
<dbReference type="EnsemblMetazoa" id="GPPI033073-RA">
    <property type="protein sequence ID" value="GPPI033073-PA"/>
    <property type="gene ID" value="GPPI033073"/>
</dbReference>
<keyword evidence="1" id="KW-0472">Membrane</keyword>